<dbReference type="Gene3D" id="6.10.340.10">
    <property type="match status" value="1"/>
</dbReference>
<evidence type="ECO:0000259" key="8">
    <source>
        <dbReference type="PROSITE" id="PS50885"/>
    </source>
</evidence>
<dbReference type="GO" id="GO:0035556">
    <property type="term" value="P:intracellular signal transduction"/>
    <property type="evidence" value="ECO:0007669"/>
    <property type="project" value="InterPro"/>
</dbReference>
<dbReference type="GO" id="GO:0006171">
    <property type="term" value="P:cAMP biosynthetic process"/>
    <property type="evidence" value="ECO:0007669"/>
    <property type="project" value="TreeGrafter"/>
</dbReference>
<keyword evidence="4 6" id="KW-1133">Transmembrane helix</keyword>
<evidence type="ECO:0000259" key="7">
    <source>
        <dbReference type="PROSITE" id="PS50125"/>
    </source>
</evidence>
<dbReference type="SMART" id="SM00044">
    <property type="entry name" value="CYCc"/>
    <property type="match status" value="1"/>
</dbReference>
<keyword evidence="10" id="KW-1185">Reference proteome</keyword>
<organism evidence="9 10">
    <name type="scientific">Sinorhizobium mexicanum</name>
    <dbReference type="NCBI Taxonomy" id="375549"/>
    <lineage>
        <taxon>Bacteria</taxon>
        <taxon>Pseudomonadati</taxon>
        <taxon>Pseudomonadota</taxon>
        <taxon>Alphaproteobacteria</taxon>
        <taxon>Hyphomicrobiales</taxon>
        <taxon>Rhizobiaceae</taxon>
        <taxon>Sinorhizobium/Ensifer group</taxon>
        <taxon>Sinorhizobium</taxon>
    </lineage>
</organism>
<dbReference type="Proteomes" id="UP000510721">
    <property type="component" value="Chromosome"/>
</dbReference>
<dbReference type="SUPFAM" id="SSF55073">
    <property type="entry name" value="Nucleotide cyclase"/>
    <property type="match status" value="1"/>
</dbReference>
<dbReference type="Pfam" id="PF02743">
    <property type="entry name" value="dCache_1"/>
    <property type="match status" value="1"/>
</dbReference>
<dbReference type="InterPro" id="IPR033479">
    <property type="entry name" value="dCache_1"/>
</dbReference>
<dbReference type="CDD" id="cd12912">
    <property type="entry name" value="PDC2_MCP_like"/>
    <property type="match status" value="1"/>
</dbReference>
<keyword evidence="3 6" id="KW-0812">Transmembrane</keyword>
<name>A0A859QXY2_9HYPH</name>
<dbReference type="RefSeq" id="WP_180938119.1">
    <property type="nucleotide sequence ID" value="NZ_CP041238.1"/>
</dbReference>
<dbReference type="Pfam" id="PF00211">
    <property type="entry name" value="Guanylate_cyc"/>
    <property type="match status" value="1"/>
</dbReference>
<evidence type="ECO:0000256" key="6">
    <source>
        <dbReference type="SAM" id="Phobius"/>
    </source>
</evidence>
<feature type="domain" description="Guanylate cyclase" evidence="7">
    <location>
        <begin position="391"/>
        <end position="522"/>
    </location>
</feature>
<dbReference type="GO" id="GO:0004016">
    <property type="term" value="F:adenylate cyclase activity"/>
    <property type="evidence" value="ECO:0007669"/>
    <property type="project" value="UniProtKB-ARBA"/>
</dbReference>
<dbReference type="PROSITE" id="PS50885">
    <property type="entry name" value="HAMP"/>
    <property type="match status" value="1"/>
</dbReference>
<dbReference type="InterPro" id="IPR050697">
    <property type="entry name" value="Adenylyl/Guanylyl_Cyclase_3/4"/>
</dbReference>
<dbReference type="InterPro" id="IPR029787">
    <property type="entry name" value="Nucleotide_cyclase"/>
</dbReference>
<accession>A0A859QXY2</accession>
<dbReference type="SUPFAM" id="SSF158472">
    <property type="entry name" value="HAMP domain-like"/>
    <property type="match status" value="1"/>
</dbReference>
<dbReference type="GO" id="GO:0005886">
    <property type="term" value="C:plasma membrane"/>
    <property type="evidence" value="ECO:0007669"/>
    <property type="project" value="UniProtKB-SubCell"/>
</dbReference>
<sequence length="586" mass="63184">MRFSLFWKYFVALFAAVTVPLVASGISDAWFSYRDQRAMLSTLLRVEAAAAAGKIQGFLDGVEAQLRWTVQRGWDVGEESQHRSDVLRAMRQAPAIISLSLVDAAGTERLHVSRIELNRTAGTDRSGDPAVVGARSDGIWYGPVTYRQGSEPFMTMAIAGQRQAFGAAVADINLKLIWTVIAEIRVGEKGRAFVLDGAGRLIAHPDISKVLQGGDENDAAAKLRRMQDEITAAGGRAIAARNADDDAVVTAMAEIPRPGWTVFVEQPQAEALAPLLASLWRSAGLLFAATIIAAALAYWLARRLTEPIRRLEEGTEKIGAGEFDHRIEIATGDELERLAVGFNQMAEELAVSKERSERIARLKRFLAPQVAEIVEKAGDESVLAGQRAEVVVIFCDLRGFTAFSAHTEPEEIMEVLQAYYEALGAIITRYAATLTNVSADGLMVLVNAPIACVDPAFRAVEMAREMQDAVQRLISDWRKRGHTIGFGIGIAMGSATVGKVGYEGRLDYTAIGHVVNLASRLCSSAADRQILIDSSLAHSVGGRIPMTALGSIQLKGFDEEVPVYDLGMAGASADAADGASKTEAKR</sequence>
<reference evidence="9 10" key="1">
    <citation type="submission" date="2019-06" db="EMBL/GenBank/DDBJ databases">
        <title>Complete genome sequence of Ensifer mexicanus ITTG R7 isolated from nodules of Acacia angustissima (Mill.) Kuntze.</title>
        <authorList>
            <person name="Rincon-Rosales R."/>
            <person name="Rogel M.A."/>
            <person name="Guerrero G."/>
            <person name="Rincon-Molina C.I."/>
            <person name="Lopez-Lopez A."/>
            <person name="Martinez-Romero E."/>
        </authorList>
    </citation>
    <scope>NUCLEOTIDE SEQUENCE [LARGE SCALE GENOMIC DNA]</scope>
    <source>
        <strain evidence="9 10">ITTG R7</strain>
    </source>
</reference>
<dbReference type="AlphaFoldDB" id="A0A859QXY2"/>
<evidence type="ECO:0000256" key="4">
    <source>
        <dbReference type="ARBA" id="ARBA00022989"/>
    </source>
</evidence>
<evidence type="ECO:0000256" key="5">
    <source>
        <dbReference type="ARBA" id="ARBA00023136"/>
    </source>
</evidence>
<dbReference type="Pfam" id="PF00672">
    <property type="entry name" value="HAMP"/>
    <property type="match status" value="1"/>
</dbReference>
<comment type="subcellular location">
    <subcellularLocation>
        <location evidence="1">Cell membrane</location>
        <topology evidence="1">Multi-pass membrane protein</topology>
    </subcellularLocation>
</comment>
<keyword evidence="5 6" id="KW-0472">Membrane</keyword>
<dbReference type="SMART" id="SM00304">
    <property type="entry name" value="HAMP"/>
    <property type="match status" value="1"/>
</dbReference>
<protein>
    <submittedName>
        <fullName evidence="9">HAMP domain-containing protein</fullName>
    </submittedName>
</protein>
<dbReference type="Gene3D" id="3.30.70.1230">
    <property type="entry name" value="Nucleotide cyclase"/>
    <property type="match status" value="1"/>
</dbReference>
<dbReference type="CDD" id="cd06225">
    <property type="entry name" value="HAMP"/>
    <property type="match status" value="1"/>
</dbReference>
<evidence type="ECO:0000256" key="3">
    <source>
        <dbReference type="ARBA" id="ARBA00022692"/>
    </source>
</evidence>
<proteinExistence type="predicted"/>
<evidence type="ECO:0000256" key="1">
    <source>
        <dbReference type="ARBA" id="ARBA00004651"/>
    </source>
</evidence>
<feature type="transmembrane region" description="Helical" evidence="6">
    <location>
        <begin position="279"/>
        <end position="301"/>
    </location>
</feature>
<dbReference type="KEGG" id="emx:FKV68_12530"/>
<dbReference type="InterPro" id="IPR001054">
    <property type="entry name" value="A/G_cyclase"/>
</dbReference>
<gene>
    <name evidence="9" type="ORF">FKV68_12530</name>
</gene>
<evidence type="ECO:0000313" key="9">
    <source>
        <dbReference type="EMBL" id="QLL62208.1"/>
    </source>
</evidence>
<dbReference type="PANTHER" id="PTHR43081">
    <property type="entry name" value="ADENYLATE CYCLASE, TERMINAL-DIFFERENTIATION SPECIFIC-RELATED"/>
    <property type="match status" value="1"/>
</dbReference>
<dbReference type="CDD" id="cd07302">
    <property type="entry name" value="CHD"/>
    <property type="match status" value="1"/>
</dbReference>
<dbReference type="Gene3D" id="3.30.450.20">
    <property type="entry name" value="PAS domain"/>
    <property type="match status" value="1"/>
</dbReference>
<keyword evidence="2" id="KW-1003">Cell membrane</keyword>
<dbReference type="PANTHER" id="PTHR43081:SF20">
    <property type="entry name" value="TWO-COMPONENT RESPONSE REGULATOR"/>
    <property type="match status" value="1"/>
</dbReference>
<feature type="domain" description="HAMP" evidence="8">
    <location>
        <begin position="302"/>
        <end position="354"/>
    </location>
</feature>
<dbReference type="InterPro" id="IPR003660">
    <property type="entry name" value="HAMP_dom"/>
</dbReference>
<dbReference type="PROSITE" id="PS50125">
    <property type="entry name" value="GUANYLATE_CYCLASE_2"/>
    <property type="match status" value="1"/>
</dbReference>
<evidence type="ECO:0000313" key="10">
    <source>
        <dbReference type="Proteomes" id="UP000510721"/>
    </source>
</evidence>
<evidence type="ECO:0000256" key="2">
    <source>
        <dbReference type="ARBA" id="ARBA00022475"/>
    </source>
</evidence>
<dbReference type="EMBL" id="CP041238">
    <property type="protein sequence ID" value="QLL62208.1"/>
    <property type="molecule type" value="Genomic_DNA"/>
</dbReference>